<keyword evidence="2" id="KW-1185">Reference proteome</keyword>
<dbReference type="GO" id="GO:0047980">
    <property type="term" value="F:hippurate hydrolase activity"/>
    <property type="evidence" value="ECO:0007669"/>
    <property type="project" value="UniProtKB-EC"/>
</dbReference>
<name>A0A2H1JKI0_9MICO</name>
<protein>
    <submittedName>
        <fullName evidence="1">Hippurate hydrolase</fullName>
        <ecNumber evidence="1">3.5.1.32</ecNumber>
    </submittedName>
</protein>
<organism evidence="1 2">
    <name type="scientific">Brevibacterium iodinum ATCC 49514</name>
    <dbReference type="NCBI Taxonomy" id="1255616"/>
    <lineage>
        <taxon>Bacteria</taxon>
        <taxon>Bacillati</taxon>
        <taxon>Actinomycetota</taxon>
        <taxon>Actinomycetes</taxon>
        <taxon>Micrococcales</taxon>
        <taxon>Brevibacteriaceae</taxon>
        <taxon>Brevibacterium</taxon>
    </lineage>
</organism>
<dbReference type="SUPFAM" id="SSF53187">
    <property type="entry name" value="Zn-dependent exopeptidases"/>
    <property type="match status" value="1"/>
</dbReference>
<evidence type="ECO:0000313" key="2">
    <source>
        <dbReference type="Proteomes" id="UP000234382"/>
    </source>
</evidence>
<keyword evidence="1" id="KW-0378">Hydrolase</keyword>
<dbReference type="EMBL" id="FXYX01000014">
    <property type="protein sequence ID" value="SMX87959.1"/>
    <property type="molecule type" value="Genomic_DNA"/>
</dbReference>
<dbReference type="RefSeq" id="WP_244195271.1">
    <property type="nucleotide sequence ID" value="NZ_FXYX01000014.1"/>
</dbReference>
<reference evidence="2" key="1">
    <citation type="submission" date="2017-03" db="EMBL/GenBank/DDBJ databases">
        <authorList>
            <person name="Monnet C."/>
        </authorList>
    </citation>
    <scope>NUCLEOTIDE SEQUENCE [LARGE SCALE GENOMIC DNA]</scope>
    <source>
        <strain evidence="2">ATCC 49514</strain>
    </source>
</reference>
<proteinExistence type="predicted"/>
<dbReference type="Gene3D" id="3.40.630.10">
    <property type="entry name" value="Zn peptidases"/>
    <property type="match status" value="1"/>
</dbReference>
<sequence length="72" mass="8189">MTTPSFLYCIDSQLDWQREVYKDFHRHPEISFAEHKTAERVESDLTGLGLDVRRIGETGRVAVIENGEGPPS</sequence>
<dbReference type="AlphaFoldDB" id="A0A2H1JKI0"/>
<dbReference type="EC" id="3.5.1.32" evidence="1"/>
<evidence type="ECO:0000313" key="1">
    <source>
        <dbReference type="EMBL" id="SMX87959.1"/>
    </source>
</evidence>
<gene>
    <name evidence="1" type="ORF">BI49514_02092</name>
</gene>
<dbReference type="Proteomes" id="UP000234382">
    <property type="component" value="Unassembled WGS sequence"/>
</dbReference>
<accession>A0A2H1JKI0</accession>